<evidence type="ECO:0000256" key="1">
    <source>
        <dbReference type="ARBA" id="ARBA00022801"/>
    </source>
</evidence>
<keyword evidence="1" id="KW-0378">Hydrolase</keyword>
<proteinExistence type="predicted"/>
<dbReference type="Pfam" id="PF00072">
    <property type="entry name" value="Response_reg"/>
    <property type="match status" value="1"/>
</dbReference>
<keyword evidence="4" id="KW-0418">Kinase</keyword>
<dbReference type="InterPro" id="IPR001932">
    <property type="entry name" value="PPM-type_phosphatase-like_dom"/>
</dbReference>
<evidence type="ECO:0000256" key="2">
    <source>
        <dbReference type="SAM" id="Coils"/>
    </source>
</evidence>
<dbReference type="InterPro" id="IPR011006">
    <property type="entry name" value="CheY-like_superfamily"/>
</dbReference>
<dbReference type="SUPFAM" id="SSF55874">
    <property type="entry name" value="ATPase domain of HSP90 chaperone/DNA topoisomerase II/histidine kinase"/>
    <property type="match status" value="1"/>
</dbReference>
<dbReference type="GO" id="GO:0004674">
    <property type="term" value="F:protein serine/threonine kinase activity"/>
    <property type="evidence" value="ECO:0007669"/>
    <property type="project" value="UniProtKB-EC"/>
</dbReference>
<dbReference type="InterPro" id="IPR036890">
    <property type="entry name" value="HATPase_C_sf"/>
</dbReference>
<dbReference type="SUPFAM" id="SSF52172">
    <property type="entry name" value="CheY-like"/>
    <property type="match status" value="1"/>
</dbReference>
<feature type="domain" description="Response regulatory" evidence="3">
    <location>
        <begin position="18"/>
        <end position="134"/>
    </location>
</feature>
<dbReference type="GO" id="GO:0000160">
    <property type="term" value="P:phosphorelay signal transduction system"/>
    <property type="evidence" value="ECO:0007669"/>
    <property type="project" value="InterPro"/>
</dbReference>
<dbReference type="InterPro" id="IPR052016">
    <property type="entry name" value="Bact_Sigma-Reg"/>
</dbReference>
<dbReference type="EMBL" id="UOFR01000066">
    <property type="protein sequence ID" value="VAW99213.1"/>
    <property type="molecule type" value="Genomic_DNA"/>
</dbReference>
<dbReference type="PANTHER" id="PTHR43156:SF2">
    <property type="entry name" value="STAGE II SPORULATION PROTEIN E"/>
    <property type="match status" value="1"/>
</dbReference>
<dbReference type="EC" id="2.7.11.1" evidence="4"/>
<dbReference type="PROSITE" id="PS50110">
    <property type="entry name" value="RESPONSE_REGULATORY"/>
    <property type="match status" value="1"/>
</dbReference>
<dbReference type="InterPro" id="IPR001789">
    <property type="entry name" value="Sig_transdc_resp-reg_receiver"/>
</dbReference>
<dbReference type="SMART" id="SM00331">
    <property type="entry name" value="PP2C_SIG"/>
    <property type="match status" value="1"/>
</dbReference>
<dbReference type="GO" id="GO:0016791">
    <property type="term" value="F:phosphatase activity"/>
    <property type="evidence" value="ECO:0007669"/>
    <property type="project" value="TreeGrafter"/>
</dbReference>
<keyword evidence="4" id="KW-0808">Transferase</keyword>
<dbReference type="InterPro" id="IPR036457">
    <property type="entry name" value="PPM-type-like_dom_sf"/>
</dbReference>
<accession>A0A3B1AH51</accession>
<dbReference type="AlphaFoldDB" id="A0A3B1AH51"/>
<feature type="coiled-coil region" evidence="2">
    <location>
        <begin position="140"/>
        <end position="167"/>
    </location>
</feature>
<name>A0A3B1AH51_9ZZZZ</name>
<dbReference type="Gene3D" id="3.30.565.10">
    <property type="entry name" value="Histidine kinase-like ATPase, C-terminal domain"/>
    <property type="match status" value="1"/>
</dbReference>
<organism evidence="4">
    <name type="scientific">hydrothermal vent metagenome</name>
    <dbReference type="NCBI Taxonomy" id="652676"/>
    <lineage>
        <taxon>unclassified sequences</taxon>
        <taxon>metagenomes</taxon>
        <taxon>ecological metagenomes</taxon>
    </lineage>
</organism>
<dbReference type="Pfam" id="PF07228">
    <property type="entry name" value="SpoIIE"/>
    <property type="match status" value="1"/>
</dbReference>
<reference evidence="4" key="1">
    <citation type="submission" date="2018-06" db="EMBL/GenBank/DDBJ databases">
        <authorList>
            <person name="Zhirakovskaya E."/>
        </authorList>
    </citation>
    <scope>NUCLEOTIDE SEQUENCE</scope>
</reference>
<keyword evidence="2" id="KW-0175">Coiled coil</keyword>
<protein>
    <submittedName>
        <fullName evidence="4">Serine phosphatase RsbU, regulator of sigma subunit / Serine-protein kinase RsbW</fullName>
        <ecNumber evidence="4">2.7.11.1</ecNumber>
    </submittedName>
</protein>
<dbReference type="Gene3D" id="3.60.40.10">
    <property type="entry name" value="PPM-type phosphatase domain"/>
    <property type="match status" value="1"/>
</dbReference>
<evidence type="ECO:0000259" key="3">
    <source>
        <dbReference type="PROSITE" id="PS50110"/>
    </source>
</evidence>
<evidence type="ECO:0000313" key="4">
    <source>
        <dbReference type="EMBL" id="VAW99213.1"/>
    </source>
</evidence>
<dbReference type="Gene3D" id="3.40.50.2300">
    <property type="match status" value="1"/>
</dbReference>
<dbReference type="SMART" id="SM00448">
    <property type="entry name" value="REC"/>
    <property type="match status" value="1"/>
</dbReference>
<sequence length="578" mass="65315">MINNENISNNSEVLIKPKIMIVTGNVEDLNIAVELVVSEGYQALPATNGLEAINVFDRENPAVVIMDVLLKDMDGYEVSRIINDLSKDKFVPVIFVPEFDTIEAKVKCHENGGVGLLIKPFNKTIFKSKIHTFISLSTLYSSNNYQRQELERHNKELKQNYEVASNVFKKVMHSDALNSSAIKYSLTPVAIFNGDILLAAYRPCGQLQVMLGDFTGHGISAAIGAIPVADIFYGMTAKGFGLADILEEINNKMLRILPRGLFLAACFFEYNAENNMLILWNAGLPGVLIYNENESKVTEMFPSKNYPLGISSDIQTTNSIEIYCVKEGDRLLMFTDGVIDIRNKEKELYGEDRVIIDIENSKTKWLTDCLLEKLSEYSNNEKTDDTTLFEISFNVIDKPVEAQKNNFYPQPLLNTSWKLEYIFGAQTLKSFDPIPGIIQTIMEMQKLQKHKQDIFLIIRELFLNALDHGLLELDSRLKQGAKGFSYYLREKQNRLTKLEHGRVIIKIEHLGHAEGGLLQIEIEDSGNGFICEEITRQLDSNELHYGRGILLVNAVCETLTFIQPGNHAKATYRWANTT</sequence>
<gene>
    <name evidence="4" type="ORF">MNBD_GAMMA21-2701</name>
</gene>
<dbReference type="PANTHER" id="PTHR43156">
    <property type="entry name" value="STAGE II SPORULATION PROTEIN E-RELATED"/>
    <property type="match status" value="1"/>
</dbReference>